<dbReference type="RefSeq" id="WP_344103917.1">
    <property type="nucleotide sequence ID" value="NZ_BAAANL010000005.1"/>
</dbReference>
<organism evidence="3 4">
    <name type="scientific">Myceligenerans crystallogenes</name>
    <dbReference type="NCBI Taxonomy" id="316335"/>
    <lineage>
        <taxon>Bacteria</taxon>
        <taxon>Bacillati</taxon>
        <taxon>Actinomycetota</taxon>
        <taxon>Actinomycetes</taxon>
        <taxon>Micrococcales</taxon>
        <taxon>Promicromonosporaceae</taxon>
        <taxon>Myceligenerans</taxon>
    </lineage>
</organism>
<dbReference type="EMBL" id="BAAANL010000005">
    <property type="protein sequence ID" value="GAA1867894.1"/>
    <property type="molecule type" value="Genomic_DNA"/>
</dbReference>
<keyword evidence="2" id="KW-1133">Transmembrane helix</keyword>
<feature type="transmembrane region" description="Helical" evidence="2">
    <location>
        <begin position="206"/>
        <end position="226"/>
    </location>
</feature>
<accession>A0ABN2NG77</accession>
<evidence type="ECO:0000256" key="2">
    <source>
        <dbReference type="SAM" id="Phobius"/>
    </source>
</evidence>
<evidence type="ECO:0000313" key="4">
    <source>
        <dbReference type="Proteomes" id="UP001501094"/>
    </source>
</evidence>
<keyword evidence="2" id="KW-0812">Transmembrane</keyword>
<dbReference type="Proteomes" id="UP001501094">
    <property type="component" value="Unassembled WGS sequence"/>
</dbReference>
<keyword evidence="4" id="KW-1185">Reference proteome</keyword>
<feature type="region of interest" description="Disordered" evidence="1">
    <location>
        <begin position="1"/>
        <end position="83"/>
    </location>
</feature>
<evidence type="ECO:0000313" key="3">
    <source>
        <dbReference type="EMBL" id="GAA1867894.1"/>
    </source>
</evidence>
<gene>
    <name evidence="3" type="ORF">GCM10009751_27940</name>
</gene>
<keyword evidence="2" id="KW-0472">Membrane</keyword>
<proteinExistence type="predicted"/>
<feature type="transmembrane region" description="Helical" evidence="2">
    <location>
        <begin position="261"/>
        <end position="279"/>
    </location>
</feature>
<protein>
    <recommendedName>
        <fullName evidence="5">Integral membrane protein</fullName>
    </recommendedName>
</protein>
<feature type="transmembrane region" description="Helical" evidence="2">
    <location>
        <begin position="104"/>
        <end position="125"/>
    </location>
</feature>
<comment type="caution">
    <text evidence="3">The sequence shown here is derived from an EMBL/GenBank/DDBJ whole genome shotgun (WGS) entry which is preliminary data.</text>
</comment>
<evidence type="ECO:0008006" key="5">
    <source>
        <dbReference type="Google" id="ProtNLM"/>
    </source>
</evidence>
<reference evidence="3 4" key="1">
    <citation type="journal article" date="2019" name="Int. J. Syst. Evol. Microbiol.">
        <title>The Global Catalogue of Microorganisms (GCM) 10K type strain sequencing project: providing services to taxonomists for standard genome sequencing and annotation.</title>
        <authorList>
            <consortium name="The Broad Institute Genomics Platform"/>
            <consortium name="The Broad Institute Genome Sequencing Center for Infectious Disease"/>
            <person name="Wu L."/>
            <person name="Ma J."/>
        </authorList>
    </citation>
    <scope>NUCLEOTIDE SEQUENCE [LARGE SCALE GENOMIC DNA]</scope>
    <source>
        <strain evidence="3 4">JCM 14326</strain>
    </source>
</reference>
<name>A0ABN2NG77_9MICO</name>
<feature type="transmembrane region" description="Helical" evidence="2">
    <location>
        <begin position="232"/>
        <end position="249"/>
    </location>
</feature>
<evidence type="ECO:0000256" key="1">
    <source>
        <dbReference type="SAM" id="MobiDB-lite"/>
    </source>
</evidence>
<sequence>MSNEGGVPGQGAQDPQDPPYGQPSPGGRPEQPNEQPNPYGQEPVQPGPQAPDPDPYRQHPQYGQYAPPGYQFQAPVPTGPSVPWAPPSIGESHGFAWRSFGRNAGVWIVMVLLLGVVTIGGFFVANPWFLQTMSEMFDAAASGDQSASLRMNAEIEERATSPMFLLTNGVLGVVASVAGMTLYAGALASTRRQRIGFGDFFGLRNWGGILLLTVIVGVVGAVVGMIPFLGDLLGIVVGFLLVAAPYFVLDKQLNAIEAIGASFKLVTSNLGTGVLGYLVYIGYTFAGACLCGLGLFATFPFAVIFGAHLYRRLQNESIEADQNPTPAY</sequence>
<feature type="transmembrane region" description="Helical" evidence="2">
    <location>
        <begin position="285"/>
        <end position="310"/>
    </location>
</feature>
<feature type="transmembrane region" description="Helical" evidence="2">
    <location>
        <begin position="163"/>
        <end position="185"/>
    </location>
</feature>